<keyword evidence="2" id="KW-0547">Nucleotide-binding</keyword>
<keyword evidence="3 5" id="KW-0067">ATP-binding</keyword>
<dbReference type="Pfam" id="PF00005">
    <property type="entry name" value="ABC_tran"/>
    <property type="match status" value="1"/>
</dbReference>
<evidence type="ECO:0000256" key="2">
    <source>
        <dbReference type="ARBA" id="ARBA00022741"/>
    </source>
</evidence>
<dbReference type="EMBL" id="JACJLA010000009">
    <property type="protein sequence ID" value="MBM6912855.1"/>
    <property type="molecule type" value="Genomic_DNA"/>
</dbReference>
<reference evidence="5 6" key="1">
    <citation type="journal article" date="2021" name="Sci. Rep.">
        <title>The distribution of antibiotic resistance genes in chicken gut microbiota commensals.</title>
        <authorList>
            <person name="Juricova H."/>
            <person name="Matiasovicova J."/>
            <person name="Kubasova T."/>
            <person name="Cejkova D."/>
            <person name="Rychlik I."/>
        </authorList>
    </citation>
    <scope>NUCLEOTIDE SEQUENCE [LARGE SCALE GENOMIC DNA]</scope>
    <source>
        <strain evidence="5 6">An537</strain>
    </source>
</reference>
<gene>
    <name evidence="5" type="ORF">H6A01_05905</name>
</gene>
<proteinExistence type="predicted"/>
<evidence type="ECO:0000313" key="6">
    <source>
        <dbReference type="Proteomes" id="UP000707138"/>
    </source>
</evidence>
<dbReference type="InterPro" id="IPR017871">
    <property type="entry name" value="ABC_transporter-like_CS"/>
</dbReference>
<keyword evidence="6" id="KW-1185">Reference proteome</keyword>
<dbReference type="SUPFAM" id="SSF52540">
    <property type="entry name" value="P-loop containing nucleoside triphosphate hydrolases"/>
    <property type="match status" value="1"/>
</dbReference>
<dbReference type="PANTHER" id="PTHR43023">
    <property type="entry name" value="PROTEIN TRIGALACTOSYLDIACYLGLYCEROL 3, CHLOROPLASTIC"/>
    <property type="match status" value="1"/>
</dbReference>
<sequence>MIRLEDVVVAYDERVILDKVNLTINDGETLAVLGGSGAGKSTILKLIIGLQRPNAGHIWVDDVDITTLTEDEFNRVRQKMGMVFQYSALFDSMSVGENVAFGLRQHTDASEADIQAAVKEKLALVGLPGTEAYMPNELSGGMKKRISLARAIAQNPTIVLYDEPTSGLDPITSGTISRLIRSMQAHLHCTSIVVTHDMESAFYVADRVALLHQGHFVEVAPTEEFKQSKNPLVQQFIHGLDMVTEEDVGGFVK</sequence>
<dbReference type="CDD" id="cd03261">
    <property type="entry name" value="ABC_Org_Solvent_Resistant"/>
    <property type="match status" value="1"/>
</dbReference>
<protein>
    <submittedName>
        <fullName evidence="5">ABC transporter ATP-binding protein</fullName>
    </submittedName>
</protein>
<evidence type="ECO:0000256" key="3">
    <source>
        <dbReference type="ARBA" id="ARBA00022840"/>
    </source>
</evidence>
<dbReference type="Gene3D" id="3.40.50.300">
    <property type="entry name" value="P-loop containing nucleotide triphosphate hydrolases"/>
    <property type="match status" value="1"/>
</dbReference>
<dbReference type="InterPro" id="IPR027417">
    <property type="entry name" value="P-loop_NTPase"/>
</dbReference>
<dbReference type="InterPro" id="IPR003439">
    <property type="entry name" value="ABC_transporter-like_ATP-bd"/>
</dbReference>
<dbReference type="GO" id="GO:0005524">
    <property type="term" value="F:ATP binding"/>
    <property type="evidence" value="ECO:0007669"/>
    <property type="project" value="UniProtKB-KW"/>
</dbReference>
<comment type="caution">
    <text evidence="5">The sequence shown here is derived from an EMBL/GenBank/DDBJ whole genome shotgun (WGS) entry which is preliminary data.</text>
</comment>
<dbReference type="PROSITE" id="PS00211">
    <property type="entry name" value="ABC_TRANSPORTER_1"/>
    <property type="match status" value="1"/>
</dbReference>
<dbReference type="SMART" id="SM00382">
    <property type="entry name" value="AAA"/>
    <property type="match status" value="1"/>
</dbReference>
<keyword evidence="1" id="KW-0813">Transport</keyword>
<dbReference type="Proteomes" id="UP000707138">
    <property type="component" value="Unassembled WGS sequence"/>
</dbReference>
<feature type="domain" description="ABC transporter" evidence="4">
    <location>
        <begin position="2"/>
        <end position="238"/>
    </location>
</feature>
<organism evidence="5 6">
    <name type="scientific">Veillonella magna</name>
    <dbReference type="NCBI Taxonomy" id="464322"/>
    <lineage>
        <taxon>Bacteria</taxon>
        <taxon>Bacillati</taxon>
        <taxon>Bacillota</taxon>
        <taxon>Negativicutes</taxon>
        <taxon>Veillonellales</taxon>
        <taxon>Veillonellaceae</taxon>
        <taxon>Veillonella</taxon>
    </lineage>
</organism>
<evidence type="ECO:0000259" key="4">
    <source>
        <dbReference type="PROSITE" id="PS50893"/>
    </source>
</evidence>
<dbReference type="PROSITE" id="PS50893">
    <property type="entry name" value="ABC_TRANSPORTER_2"/>
    <property type="match status" value="1"/>
</dbReference>
<evidence type="ECO:0000313" key="5">
    <source>
        <dbReference type="EMBL" id="MBM6912855.1"/>
    </source>
</evidence>
<accession>A0ABS2GGJ6</accession>
<dbReference type="RefSeq" id="WP_028255034.1">
    <property type="nucleotide sequence ID" value="NZ_CALXQD010000005.1"/>
</dbReference>
<dbReference type="InterPro" id="IPR003593">
    <property type="entry name" value="AAA+_ATPase"/>
</dbReference>
<name>A0ABS2GGJ6_9FIRM</name>
<dbReference type="PANTHER" id="PTHR43023:SF6">
    <property type="entry name" value="INTERMEMBRANE PHOSPHOLIPID TRANSPORT SYSTEM ATP-BINDING PROTEIN MLAF"/>
    <property type="match status" value="1"/>
</dbReference>
<evidence type="ECO:0000256" key="1">
    <source>
        <dbReference type="ARBA" id="ARBA00022448"/>
    </source>
</evidence>